<reference evidence="1 2" key="1">
    <citation type="submission" date="2015-09" db="EMBL/GenBank/DDBJ databases">
        <title>Draft genome of a European isolate of the apple canker pathogen Neonectria ditissima.</title>
        <authorList>
            <person name="Gomez-Cortecero A."/>
            <person name="Harrison R.J."/>
            <person name="Armitage A.D."/>
        </authorList>
    </citation>
    <scope>NUCLEOTIDE SEQUENCE [LARGE SCALE GENOMIC DNA]</scope>
    <source>
        <strain evidence="1 2">R09/05</strain>
    </source>
</reference>
<dbReference type="Proteomes" id="UP000050424">
    <property type="component" value="Unassembled WGS sequence"/>
</dbReference>
<dbReference type="EMBL" id="LKCW01000184">
    <property type="protein sequence ID" value="KPM36924.1"/>
    <property type="molecule type" value="Genomic_DNA"/>
</dbReference>
<sequence length="340" mass="39052">MAGFGDNRECLTLDPNTTHQVIGLASIPPPTKTLQLYHRLLFGRKHLFTPSSSEEAHYFVTNPIPHKHANTWKPIFYRGDNPKYTPTSKAIARIRRTSMWNSFQMELGDGVGEVLENKRRVHDRKSYECKQRMRKRFGLNEKPSKMEFEDTKDVQGLVINLKMRRTGFCGRKLTWELAGQEYRWSGTRSFLPDRIRRWKGISHDMKLLDSDMNVLATISKDRWASFRPSERTDAPPNRKKSLVGTLHIYPAAYTKISLSEQERIGLGSGGRIVANSDEPHCWNMGKGGEDSKNLNLGGSHSGDLTEEAIVLTCWIAIEAEHRLRHKIFDLLEEIAEEFKE</sequence>
<keyword evidence="2" id="KW-1185">Reference proteome</keyword>
<protein>
    <submittedName>
        <fullName evidence="1">Uncharacterized protein</fullName>
    </submittedName>
</protein>
<name>A0A0N8H5R7_9HYPO</name>
<accession>A0A0N8H5R7</accession>
<evidence type="ECO:0000313" key="2">
    <source>
        <dbReference type="Proteomes" id="UP000050424"/>
    </source>
</evidence>
<evidence type="ECO:0000313" key="1">
    <source>
        <dbReference type="EMBL" id="KPM36924.1"/>
    </source>
</evidence>
<dbReference type="AlphaFoldDB" id="A0A0N8H5R7"/>
<organism evidence="1 2">
    <name type="scientific">Neonectria ditissima</name>
    <dbReference type="NCBI Taxonomy" id="78410"/>
    <lineage>
        <taxon>Eukaryota</taxon>
        <taxon>Fungi</taxon>
        <taxon>Dikarya</taxon>
        <taxon>Ascomycota</taxon>
        <taxon>Pezizomycotina</taxon>
        <taxon>Sordariomycetes</taxon>
        <taxon>Hypocreomycetidae</taxon>
        <taxon>Hypocreales</taxon>
        <taxon>Nectriaceae</taxon>
        <taxon>Neonectria</taxon>
    </lineage>
</organism>
<dbReference type="OrthoDB" id="5313741at2759"/>
<comment type="caution">
    <text evidence="1">The sequence shown here is derived from an EMBL/GenBank/DDBJ whole genome shotgun (WGS) entry which is preliminary data.</text>
</comment>
<proteinExistence type="predicted"/>
<gene>
    <name evidence="1" type="ORF">AK830_g9645</name>
</gene>